<evidence type="ECO:0000256" key="1">
    <source>
        <dbReference type="SAM" id="MobiDB-lite"/>
    </source>
</evidence>
<feature type="signal peptide" evidence="2">
    <location>
        <begin position="1"/>
        <end position="20"/>
    </location>
</feature>
<dbReference type="EMBL" id="JAINUG010000037">
    <property type="protein sequence ID" value="KAJ8407959.1"/>
    <property type="molecule type" value="Genomic_DNA"/>
</dbReference>
<comment type="caution">
    <text evidence="3">The sequence shown here is derived from an EMBL/GenBank/DDBJ whole genome shotgun (WGS) entry which is preliminary data.</text>
</comment>
<dbReference type="Proteomes" id="UP001221898">
    <property type="component" value="Unassembled WGS sequence"/>
</dbReference>
<keyword evidence="4" id="KW-1185">Reference proteome</keyword>
<organism evidence="3 4">
    <name type="scientific">Aldrovandia affinis</name>
    <dbReference type="NCBI Taxonomy" id="143900"/>
    <lineage>
        <taxon>Eukaryota</taxon>
        <taxon>Metazoa</taxon>
        <taxon>Chordata</taxon>
        <taxon>Craniata</taxon>
        <taxon>Vertebrata</taxon>
        <taxon>Euteleostomi</taxon>
        <taxon>Actinopterygii</taxon>
        <taxon>Neopterygii</taxon>
        <taxon>Teleostei</taxon>
        <taxon>Notacanthiformes</taxon>
        <taxon>Halosauridae</taxon>
        <taxon>Aldrovandia</taxon>
    </lineage>
</organism>
<dbReference type="AlphaFoldDB" id="A0AAD7SSE8"/>
<feature type="compositionally biased region" description="Basic and acidic residues" evidence="1">
    <location>
        <begin position="23"/>
        <end position="32"/>
    </location>
</feature>
<keyword evidence="2" id="KW-0732">Signal</keyword>
<gene>
    <name evidence="3" type="ORF">AAFF_G00270030</name>
</gene>
<feature type="compositionally biased region" description="Polar residues" evidence="1">
    <location>
        <begin position="72"/>
        <end position="87"/>
    </location>
</feature>
<reference evidence="3" key="1">
    <citation type="journal article" date="2023" name="Science">
        <title>Genome structures resolve the early diversification of teleost fishes.</title>
        <authorList>
            <person name="Parey E."/>
            <person name="Louis A."/>
            <person name="Montfort J."/>
            <person name="Bouchez O."/>
            <person name="Roques C."/>
            <person name="Iampietro C."/>
            <person name="Lluch J."/>
            <person name="Castinel A."/>
            <person name="Donnadieu C."/>
            <person name="Desvignes T."/>
            <person name="Floi Bucao C."/>
            <person name="Jouanno E."/>
            <person name="Wen M."/>
            <person name="Mejri S."/>
            <person name="Dirks R."/>
            <person name="Jansen H."/>
            <person name="Henkel C."/>
            <person name="Chen W.J."/>
            <person name="Zahm M."/>
            <person name="Cabau C."/>
            <person name="Klopp C."/>
            <person name="Thompson A.W."/>
            <person name="Robinson-Rechavi M."/>
            <person name="Braasch I."/>
            <person name="Lecointre G."/>
            <person name="Bobe J."/>
            <person name="Postlethwait J.H."/>
            <person name="Berthelot C."/>
            <person name="Roest Crollius H."/>
            <person name="Guiguen Y."/>
        </authorList>
    </citation>
    <scope>NUCLEOTIDE SEQUENCE</scope>
    <source>
        <strain evidence="3">NC1722</strain>
    </source>
</reference>
<proteinExistence type="predicted"/>
<protein>
    <submittedName>
        <fullName evidence="3">Uncharacterized protein</fullName>
    </submittedName>
</protein>
<feature type="chain" id="PRO_5042074799" evidence="2">
    <location>
        <begin position="21"/>
        <end position="122"/>
    </location>
</feature>
<sequence length="122" mass="13206">MGRRVLALMIALTDIAHLHGLQETRCEEREPEGTLPPARLQRAPGDKGGRGQMTSLPLACHLGPRLLRASPPISQNGTAAETTQQPRSGRRQKLSGAYTSADLGTFRESHAPRFVSGHQMGM</sequence>
<accession>A0AAD7SSE8</accession>
<evidence type="ECO:0000313" key="3">
    <source>
        <dbReference type="EMBL" id="KAJ8407959.1"/>
    </source>
</evidence>
<evidence type="ECO:0000256" key="2">
    <source>
        <dbReference type="SAM" id="SignalP"/>
    </source>
</evidence>
<feature type="region of interest" description="Disordered" evidence="1">
    <location>
        <begin position="23"/>
        <end position="105"/>
    </location>
</feature>
<evidence type="ECO:0000313" key="4">
    <source>
        <dbReference type="Proteomes" id="UP001221898"/>
    </source>
</evidence>
<name>A0AAD7SSE8_9TELE</name>